<evidence type="ECO:0000313" key="2">
    <source>
        <dbReference type="EMBL" id="CEL54095.1"/>
    </source>
</evidence>
<dbReference type="EMBL" id="LN679114">
    <property type="protein sequence ID" value="CEL54095.1"/>
    <property type="molecule type" value="Genomic_DNA"/>
</dbReference>
<evidence type="ECO:0000313" key="3">
    <source>
        <dbReference type="Proteomes" id="UP000059188"/>
    </source>
</evidence>
<reference evidence="2 3" key="1">
    <citation type="submission" date="2014-11" db="EMBL/GenBank/DDBJ databases">
        <authorList>
            <person name="Wibberg Daniel"/>
        </authorList>
    </citation>
    <scope>NUCLEOTIDE SEQUENCE [LARGE SCALE GENOMIC DNA]</scope>
    <source>
        <strain evidence="2">Rhizoctonia solani AG1-IB 7/3/14</strain>
    </source>
</reference>
<name>A0A0B7F9A6_THACB</name>
<keyword evidence="3" id="KW-1185">Reference proteome</keyword>
<organism evidence="2 3">
    <name type="scientific">Thanatephorus cucumeris (strain AG1-IB / isolate 7/3/14)</name>
    <name type="common">Lettuce bottom rot fungus</name>
    <name type="synonym">Rhizoctonia solani</name>
    <dbReference type="NCBI Taxonomy" id="1108050"/>
    <lineage>
        <taxon>Eukaryota</taxon>
        <taxon>Fungi</taxon>
        <taxon>Dikarya</taxon>
        <taxon>Basidiomycota</taxon>
        <taxon>Agaricomycotina</taxon>
        <taxon>Agaricomycetes</taxon>
        <taxon>Cantharellales</taxon>
        <taxon>Ceratobasidiaceae</taxon>
        <taxon>Rhizoctonia</taxon>
        <taxon>Rhizoctonia solani AG-1</taxon>
    </lineage>
</organism>
<dbReference type="OrthoDB" id="3251760at2759"/>
<feature type="compositionally biased region" description="Basic residues" evidence="1">
    <location>
        <begin position="7"/>
        <end position="23"/>
    </location>
</feature>
<sequence length="69" mass="7920">MPAAKKQNIKTRQQRKGARPYRYSKAKDEEVRDAMRDINDIYQITKKGPKKTEKKTISVEDVAASLLAL</sequence>
<feature type="region of interest" description="Disordered" evidence="1">
    <location>
        <begin position="1"/>
        <end position="23"/>
    </location>
</feature>
<protein>
    <submittedName>
        <fullName evidence="2">Uncharacterized protein</fullName>
    </submittedName>
</protein>
<dbReference type="Proteomes" id="UP000059188">
    <property type="component" value="Unassembled WGS sequence"/>
</dbReference>
<gene>
    <name evidence="2" type="ORF">RSOLAG1IB_06805</name>
</gene>
<accession>A0A0B7F9A6</accession>
<proteinExistence type="predicted"/>
<dbReference type="AlphaFoldDB" id="A0A0B7F9A6"/>
<evidence type="ECO:0000256" key="1">
    <source>
        <dbReference type="SAM" id="MobiDB-lite"/>
    </source>
</evidence>